<keyword evidence="1" id="KW-0732">Signal</keyword>
<dbReference type="Pfam" id="PF02098">
    <property type="entry name" value="His_binding"/>
    <property type="match status" value="1"/>
</dbReference>
<evidence type="ECO:0000313" key="2">
    <source>
        <dbReference type="EMBL" id="AEO32278.1"/>
    </source>
</evidence>
<dbReference type="GO" id="GO:0043176">
    <property type="term" value="F:amine binding"/>
    <property type="evidence" value="ECO:0007669"/>
    <property type="project" value="InterPro"/>
</dbReference>
<name>G3MFL0_AMBMU</name>
<feature type="signal peptide" evidence="1">
    <location>
        <begin position="1"/>
        <end position="18"/>
    </location>
</feature>
<accession>G3MFL0</accession>
<reference evidence="2" key="1">
    <citation type="journal article" date="2011" name="PLoS ONE">
        <title>A deep insight into the sialotranscriptome of the gulf coast tick, Amblyomma maculatum.</title>
        <authorList>
            <person name="Karim S."/>
            <person name="Singh P."/>
            <person name="Ribeiro J.M."/>
        </authorList>
    </citation>
    <scope>NUCLEOTIDE SEQUENCE</scope>
    <source>
        <tissue evidence="2">Salivary gland</tissue>
    </source>
</reference>
<dbReference type="Gene3D" id="2.40.128.20">
    <property type="match status" value="1"/>
</dbReference>
<proteinExistence type="evidence at transcript level"/>
<feature type="chain" id="PRO_5003446921" description="Licpodalin-4 1" evidence="1">
    <location>
        <begin position="19"/>
        <end position="312"/>
    </location>
</feature>
<evidence type="ECO:0008006" key="3">
    <source>
        <dbReference type="Google" id="ProtNLM"/>
    </source>
</evidence>
<protein>
    <recommendedName>
        <fullName evidence="3">Licpodalin-4 1</fullName>
    </recommendedName>
</protein>
<sequence>MVIFFFLGLSCLFSASTGQPTSSSRDGQLYEEDELHFSEQKIQEVLELEGRAFVIKRNFRTETPHRCHSVKVTEKIDDTTYTLSLGAAPSVQQRRSFIIVMNSTVTLLKTGSHQEYNAANYIYWHGLKSEVRKLLHVNADKTCFIMIENRHSSSQPAACQLLMPENTIDGFVPADCDDIYEQNCPGESVVLYKEYCKDLPYLSFETALAAANGSPDAVEQGLFSLASALPCFISRASVSRFPAPASSRCPGSSSWKLTASFTFGATSAKNFALNIASLDNLLENIAVNIQVAAASSAYSMVLYNDFAASSFQ</sequence>
<dbReference type="InterPro" id="IPR012674">
    <property type="entry name" value="Calycin"/>
</dbReference>
<dbReference type="EMBL" id="JO840661">
    <property type="protein sequence ID" value="AEO32278.1"/>
    <property type="molecule type" value="mRNA"/>
</dbReference>
<dbReference type="SUPFAM" id="SSF50814">
    <property type="entry name" value="Lipocalins"/>
    <property type="match status" value="1"/>
</dbReference>
<dbReference type="GO" id="GO:0030682">
    <property type="term" value="P:symbiont-mediated perturbation of host defenses"/>
    <property type="evidence" value="ECO:0007669"/>
    <property type="project" value="InterPro"/>
</dbReference>
<dbReference type="AlphaFoldDB" id="G3MFL0"/>
<organism evidence="2">
    <name type="scientific">Amblyomma maculatum</name>
    <name type="common">Gulf Coast tick</name>
    <dbReference type="NCBI Taxonomy" id="34609"/>
    <lineage>
        <taxon>Eukaryota</taxon>
        <taxon>Metazoa</taxon>
        <taxon>Ecdysozoa</taxon>
        <taxon>Arthropoda</taxon>
        <taxon>Chelicerata</taxon>
        <taxon>Arachnida</taxon>
        <taxon>Acari</taxon>
        <taxon>Parasitiformes</taxon>
        <taxon>Ixodida</taxon>
        <taxon>Ixodoidea</taxon>
        <taxon>Ixodidae</taxon>
        <taxon>Amblyomminae</taxon>
        <taxon>Amblyomma</taxon>
    </lineage>
</organism>
<evidence type="ECO:0000256" key="1">
    <source>
        <dbReference type="SAM" id="SignalP"/>
    </source>
</evidence>
<feature type="non-terminal residue" evidence="2">
    <location>
        <position position="312"/>
    </location>
</feature>
<dbReference type="InterPro" id="IPR002970">
    <property type="entry name" value="Tick_his-bd"/>
</dbReference>